<keyword evidence="1" id="KW-0732">Signal</keyword>
<keyword evidence="3" id="KW-1185">Reference proteome</keyword>
<dbReference type="Proteomes" id="UP001202281">
    <property type="component" value="Unassembled WGS sequence"/>
</dbReference>
<feature type="signal peptide" evidence="1">
    <location>
        <begin position="1"/>
        <end position="23"/>
    </location>
</feature>
<name>A0ABT0BRQ9_9SPHN</name>
<evidence type="ECO:0000313" key="3">
    <source>
        <dbReference type="Proteomes" id="UP001202281"/>
    </source>
</evidence>
<dbReference type="SUPFAM" id="SSF53335">
    <property type="entry name" value="S-adenosyl-L-methionine-dependent methyltransferases"/>
    <property type="match status" value="1"/>
</dbReference>
<accession>A0ABT0BRQ9</accession>
<dbReference type="GO" id="GO:0032259">
    <property type="term" value="P:methylation"/>
    <property type="evidence" value="ECO:0007669"/>
    <property type="project" value="UniProtKB-KW"/>
</dbReference>
<dbReference type="PROSITE" id="PS51257">
    <property type="entry name" value="PROKAR_LIPOPROTEIN"/>
    <property type="match status" value="1"/>
</dbReference>
<feature type="chain" id="PRO_5045955790" evidence="1">
    <location>
        <begin position="24"/>
        <end position="244"/>
    </location>
</feature>
<dbReference type="PIRSF" id="PIRSF031679">
    <property type="entry name" value="Mtase_Alr7345_prd"/>
    <property type="match status" value="1"/>
</dbReference>
<dbReference type="InterPro" id="IPR029063">
    <property type="entry name" value="SAM-dependent_MTases_sf"/>
</dbReference>
<proteinExistence type="predicted"/>
<keyword evidence="2" id="KW-0489">Methyltransferase</keyword>
<dbReference type="GO" id="GO:0008168">
    <property type="term" value="F:methyltransferase activity"/>
    <property type="evidence" value="ECO:0007669"/>
    <property type="project" value="UniProtKB-KW"/>
</dbReference>
<evidence type="ECO:0000313" key="2">
    <source>
        <dbReference type="EMBL" id="MCJ2187737.1"/>
    </source>
</evidence>
<sequence length="244" mass="25312">MRKTMPSLTAAALLLACSGAANAGDAVNPAITDALTSSARPAGDVARDAERKPAALMALAGVREGASIAELAPGGGYYTRLLSLAAGPEGHVFADSGRPVPAVEAWAADHPQVTVSIIKAGDDLAPEPVDIVWTTQNYHDFKNAKIGDTDGAALYNKAAFRALKPGGVYLINDHAAAADAPADVTSTLHRIKEATVIKEVEAAGFTYAGKSTALANPQDDHTLKVFDPAIRGKTDQFVLKFVKP</sequence>
<dbReference type="Gene3D" id="3.40.50.150">
    <property type="entry name" value="Vaccinia Virus protein VP39"/>
    <property type="match status" value="1"/>
</dbReference>
<dbReference type="EMBL" id="JALHLG010000018">
    <property type="protein sequence ID" value="MCJ2187737.1"/>
    <property type="molecule type" value="Genomic_DNA"/>
</dbReference>
<protein>
    <submittedName>
        <fullName evidence="2">Methyltransferase</fullName>
    </submittedName>
</protein>
<dbReference type="RefSeq" id="WP_243921719.1">
    <property type="nucleotide sequence ID" value="NZ_JALHLG010000018.1"/>
</dbReference>
<dbReference type="InterPro" id="IPR016980">
    <property type="entry name" value="S-AdoMet-dep_MeTrfase_Alr7345"/>
</dbReference>
<reference evidence="2 3" key="1">
    <citation type="submission" date="2022-04" db="EMBL/GenBank/DDBJ databases">
        <title>Identification of a novel bacterium isolated from mangrove sediments.</title>
        <authorList>
            <person name="Pan X."/>
        </authorList>
    </citation>
    <scope>NUCLEOTIDE SEQUENCE [LARGE SCALE GENOMIC DNA]</scope>
    <source>
        <strain evidence="2 3">B2638</strain>
    </source>
</reference>
<organism evidence="2 3">
    <name type="scientific">Novosphingobium beihaiensis</name>
    <dbReference type="NCBI Taxonomy" id="2930389"/>
    <lineage>
        <taxon>Bacteria</taxon>
        <taxon>Pseudomonadati</taxon>
        <taxon>Pseudomonadota</taxon>
        <taxon>Alphaproteobacteria</taxon>
        <taxon>Sphingomonadales</taxon>
        <taxon>Sphingomonadaceae</taxon>
        <taxon>Novosphingobium</taxon>
    </lineage>
</organism>
<comment type="caution">
    <text evidence="2">The sequence shown here is derived from an EMBL/GenBank/DDBJ whole genome shotgun (WGS) entry which is preliminary data.</text>
</comment>
<gene>
    <name evidence="2" type="ORF">MTR66_13030</name>
</gene>
<keyword evidence="2" id="KW-0808">Transferase</keyword>
<evidence type="ECO:0000256" key="1">
    <source>
        <dbReference type="SAM" id="SignalP"/>
    </source>
</evidence>